<evidence type="ECO:0000313" key="2">
    <source>
        <dbReference type="EMBL" id="KUM26236.1"/>
    </source>
</evidence>
<feature type="region of interest" description="Disordered" evidence="1">
    <location>
        <begin position="66"/>
        <end position="98"/>
    </location>
</feature>
<name>A0A101KSS2_RHILI</name>
<evidence type="ECO:0000256" key="1">
    <source>
        <dbReference type="SAM" id="MobiDB-lite"/>
    </source>
</evidence>
<feature type="compositionally biased region" description="Basic and acidic residues" evidence="1">
    <location>
        <begin position="84"/>
        <end position="98"/>
    </location>
</feature>
<protein>
    <submittedName>
        <fullName evidence="2">Uncharacterized protein</fullName>
    </submittedName>
</protein>
<sequence>MSASTARQHRAARAIPRRRLATGIDRLAESARHADRIGRLGDSGVQEHGVKAELHDGCRVRWPSEPRIHNQRNAGEMSAHRAQRHDVDRPESRSDRRAPWHQNLAARLKQPFGDDEVVRGIGEYRKAIFAEDARGIDQAEHVRLERVMVADHFELDPRRAKNLARHLRGRDGFLHGMTAGGVRQDPHAERVDQRPEFFAAPAASHFTAQRDRHHRGARRLRSIGEDGRRRILGCA</sequence>
<dbReference type="EMBL" id="LPWA01000108">
    <property type="protein sequence ID" value="KUM26236.1"/>
    <property type="molecule type" value="Genomic_DNA"/>
</dbReference>
<reference evidence="2 3" key="1">
    <citation type="submission" date="2015-12" db="EMBL/GenBank/DDBJ databases">
        <title>Draft genome sequence of Mesorhizobium sp. UFLA 01-765, a multitolerant efficient symbiont and plant-growth promoting strain isolated from Zn-mining soil using Leucaena leucocephala as a trap plant.</title>
        <authorList>
            <person name="Rangel W.M."/>
            <person name="Thijs S."/>
            <person name="Longatti S.M."/>
            <person name="Moreira F.M."/>
            <person name="Weyens N."/>
            <person name="Vangronsveld J."/>
            <person name="Van Hamme J.D."/>
            <person name="Bottos E.M."/>
            <person name="Rineau F."/>
        </authorList>
    </citation>
    <scope>NUCLEOTIDE SEQUENCE [LARGE SCALE GENOMIC DNA]</scope>
    <source>
        <strain evidence="2 3">UFLA 01-765</strain>
    </source>
</reference>
<comment type="caution">
    <text evidence="2">The sequence shown here is derived from an EMBL/GenBank/DDBJ whole genome shotgun (WGS) entry which is preliminary data.</text>
</comment>
<dbReference type="Proteomes" id="UP000053176">
    <property type="component" value="Unassembled WGS sequence"/>
</dbReference>
<dbReference type="AlphaFoldDB" id="A0A101KSS2"/>
<evidence type="ECO:0000313" key="3">
    <source>
        <dbReference type="Proteomes" id="UP000053176"/>
    </source>
</evidence>
<gene>
    <name evidence="2" type="ORF">AU467_23015</name>
</gene>
<organism evidence="2 3">
    <name type="scientific">Rhizobium loti</name>
    <name type="common">Mesorhizobium loti</name>
    <dbReference type="NCBI Taxonomy" id="381"/>
    <lineage>
        <taxon>Bacteria</taxon>
        <taxon>Pseudomonadati</taxon>
        <taxon>Pseudomonadota</taxon>
        <taxon>Alphaproteobacteria</taxon>
        <taxon>Hyphomicrobiales</taxon>
        <taxon>Phyllobacteriaceae</taxon>
        <taxon>Mesorhizobium</taxon>
    </lineage>
</organism>
<accession>A0A101KSS2</accession>
<proteinExistence type="predicted"/>